<dbReference type="AlphaFoldDB" id="C6AR09"/>
<dbReference type="eggNOG" id="ENOG5033Z8B">
    <property type="taxonomic scope" value="Bacteria"/>
</dbReference>
<gene>
    <name evidence="1" type="ordered locus">TERTU_1820</name>
</gene>
<evidence type="ECO:0008006" key="3">
    <source>
        <dbReference type="Google" id="ProtNLM"/>
    </source>
</evidence>
<accession>C6AR09</accession>
<dbReference type="HOGENOM" id="CLU_1609969_0_0_6"/>
<dbReference type="Proteomes" id="UP000009080">
    <property type="component" value="Chromosome"/>
</dbReference>
<sequence length="165" mass="18635">MAEKIFNKKIASTDGDVDKIGNINAARQSLYGSTFVSAIACFEQALDEYCIMLAKKEGSPWRPSDLKDRGIKRSIKFLKKAFGRALSESQEPWITIFALIGLRNHIVHFGSTLTDSSEHLKLYKSLSNEDYVTFKDVICFNVTQLEKVFRIIMNGFHNFTGTRGS</sequence>
<protein>
    <recommendedName>
        <fullName evidence="3">RiboL-PSP-HEPN domain-containing protein</fullName>
    </recommendedName>
</protein>
<evidence type="ECO:0000313" key="1">
    <source>
        <dbReference type="EMBL" id="ACS93553.1"/>
    </source>
</evidence>
<reference evidence="1 2" key="1">
    <citation type="journal article" date="2009" name="PLoS ONE">
        <title>The complete genome of Teredinibacter turnerae T7901: an intracellular endosymbiont of marine wood-boring bivalves (shipworms).</title>
        <authorList>
            <person name="Yang J.C."/>
            <person name="Madupu R."/>
            <person name="Durkin A.S."/>
            <person name="Ekborg N.A."/>
            <person name="Pedamallu C.S."/>
            <person name="Hostetler J.B."/>
            <person name="Radune D."/>
            <person name="Toms B.S."/>
            <person name="Henrissat B."/>
            <person name="Coutinho P.M."/>
            <person name="Schwarz S."/>
            <person name="Field L."/>
            <person name="Trindade-Silva A.E."/>
            <person name="Soares C.A.G."/>
            <person name="Elshahawi S."/>
            <person name="Hanora A."/>
            <person name="Schmidt E.W."/>
            <person name="Haygood M.G."/>
            <person name="Posfai J."/>
            <person name="Benner J."/>
            <person name="Madinger C."/>
            <person name="Nove J."/>
            <person name="Anton B."/>
            <person name="Chaudhary K."/>
            <person name="Foster J."/>
            <person name="Holman A."/>
            <person name="Kumar S."/>
            <person name="Lessard P.A."/>
            <person name="Luyten Y.A."/>
            <person name="Slatko B."/>
            <person name="Wood N."/>
            <person name="Wu B."/>
            <person name="Teplitski M."/>
            <person name="Mougous J.D."/>
            <person name="Ward N."/>
            <person name="Eisen J.A."/>
            <person name="Badger J.H."/>
            <person name="Distel D.L."/>
        </authorList>
    </citation>
    <scope>NUCLEOTIDE SEQUENCE [LARGE SCALE GENOMIC DNA]</scope>
    <source>
        <strain evidence="2">ATCC 39867 / T7901</strain>
    </source>
</reference>
<proteinExistence type="predicted"/>
<evidence type="ECO:0000313" key="2">
    <source>
        <dbReference type="Proteomes" id="UP000009080"/>
    </source>
</evidence>
<organism evidence="1 2">
    <name type="scientific">Teredinibacter turnerae (strain ATCC 39867 / T7901)</name>
    <dbReference type="NCBI Taxonomy" id="377629"/>
    <lineage>
        <taxon>Bacteria</taxon>
        <taxon>Pseudomonadati</taxon>
        <taxon>Pseudomonadota</taxon>
        <taxon>Gammaproteobacteria</taxon>
        <taxon>Cellvibrionales</taxon>
        <taxon>Cellvibrionaceae</taxon>
        <taxon>Teredinibacter</taxon>
    </lineage>
</organism>
<dbReference type="EMBL" id="CP001614">
    <property type="protein sequence ID" value="ACS93553.1"/>
    <property type="molecule type" value="Genomic_DNA"/>
</dbReference>
<dbReference type="KEGG" id="ttu:TERTU_1820"/>
<name>C6AR09_TERTT</name>
<keyword evidence="2" id="KW-1185">Reference proteome</keyword>